<sequence length="68" mass="7374">MYHWNQAVDGGGGGKEEGWYAMLQLVDCAADLAAPKRTADRDDSITTLCGESDHLSLPPPQVWIRGSD</sequence>
<keyword evidence="2" id="KW-1185">Reference proteome</keyword>
<dbReference type="AlphaFoldDB" id="A0A5B7HQY8"/>
<name>A0A5B7HQY8_PORTR</name>
<dbReference type="Proteomes" id="UP000324222">
    <property type="component" value="Unassembled WGS sequence"/>
</dbReference>
<protein>
    <submittedName>
        <fullName evidence="1">Uncharacterized protein</fullName>
    </submittedName>
</protein>
<evidence type="ECO:0000313" key="2">
    <source>
        <dbReference type="Proteomes" id="UP000324222"/>
    </source>
</evidence>
<accession>A0A5B7HQY8</accession>
<proteinExistence type="predicted"/>
<evidence type="ECO:0000313" key="1">
    <source>
        <dbReference type="EMBL" id="MPC72115.1"/>
    </source>
</evidence>
<organism evidence="1 2">
    <name type="scientific">Portunus trituberculatus</name>
    <name type="common">Swimming crab</name>
    <name type="synonym">Neptunus trituberculatus</name>
    <dbReference type="NCBI Taxonomy" id="210409"/>
    <lineage>
        <taxon>Eukaryota</taxon>
        <taxon>Metazoa</taxon>
        <taxon>Ecdysozoa</taxon>
        <taxon>Arthropoda</taxon>
        <taxon>Crustacea</taxon>
        <taxon>Multicrustacea</taxon>
        <taxon>Malacostraca</taxon>
        <taxon>Eumalacostraca</taxon>
        <taxon>Eucarida</taxon>
        <taxon>Decapoda</taxon>
        <taxon>Pleocyemata</taxon>
        <taxon>Brachyura</taxon>
        <taxon>Eubrachyura</taxon>
        <taxon>Portunoidea</taxon>
        <taxon>Portunidae</taxon>
        <taxon>Portuninae</taxon>
        <taxon>Portunus</taxon>
    </lineage>
</organism>
<reference evidence="1 2" key="1">
    <citation type="submission" date="2019-05" db="EMBL/GenBank/DDBJ databases">
        <title>Another draft genome of Portunus trituberculatus and its Hox gene families provides insights of decapod evolution.</title>
        <authorList>
            <person name="Jeong J.-H."/>
            <person name="Song I."/>
            <person name="Kim S."/>
            <person name="Choi T."/>
            <person name="Kim D."/>
            <person name="Ryu S."/>
            <person name="Kim W."/>
        </authorList>
    </citation>
    <scope>NUCLEOTIDE SEQUENCE [LARGE SCALE GENOMIC DNA]</scope>
    <source>
        <tissue evidence="1">Muscle</tissue>
    </source>
</reference>
<comment type="caution">
    <text evidence="1">The sequence shown here is derived from an EMBL/GenBank/DDBJ whole genome shotgun (WGS) entry which is preliminary data.</text>
</comment>
<dbReference type="EMBL" id="VSRR010034179">
    <property type="protein sequence ID" value="MPC72115.1"/>
    <property type="molecule type" value="Genomic_DNA"/>
</dbReference>
<gene>
    <name evidence="1" type="ORF">E2C01_066409</name>
</gene>